<feature type="chain" id="PRO_5012289029" description="Secreted protein" evidence="1">
    <location>
        <begin position="27"/>
        <end position="129"/>
    </location>
</feature>
<accession>A0A263D5I2</accession>
<evidence type="ECO:0000313" key="2">
    <source>
        <dbReference type="EMBL" id="OZM73764.1"/>
    </source>
</evidence>
<dbReference type="AlphaFoldDB" id="A0A263D5I2"/>
<feature type="signal peptide" evidence="1">
    <location>
        <begin position="1"/>
        <end position="26"/>
    </location>
</feature>
<organism evidence="2 3">
    <name type="scientific">Amycolatopsis antarctica</name>
    <dbReference type="NCBI Taxonomy" id="1854586"/>
    <lineage>
        <taxon>Bacteria</taxon>
        <taxon>Bacillati</taxon>
        <taxon>Actinomycetota</taxon>
        <taxon>Actinomycetes</taxon>
        <taxon>Pseudonocardiales</taxon>
        <taxon>Pseudonocardiaceae</taxon>
        <taxon>Amycolatopsis</taxon>
    </lineage>
</organism>
<protein>
    <recommendedName>
        <fullName evidence="4">Secreted protein</fullName>
    </recommendedName>
</protein>
<gene>
    <name evidence="2" type="ORF">CFN78_09665</name>
</gene>
<proteinExistence type="predicted"/>
<evidence type="ECO:0008006" key="4">
    <source>
        <dbReference type="Google" id="ProtNLM"/>
    </source>
</evidence>
<dbReference type="Proteomes" id="UP000242444">
    <property type="component" value="Unassembled WGS sequence"/>
</dbReference>
<reference evidence="2 3" key="1">
    <citation type="submission" date="2017-07" db="EMBL/GenBank/DDBJ databases">
        <title>Amycolatopsis antarcticus sp. nov., isolated from the surface of an Antarcticus brown macroalga.</title>
        <authorList>
            <person name="Wang J."/>
            <person name="Leiva S."/>
            <person name="Huang J."/>
            <person name="Huang Y."/>
        </authorList>
    </citation>
    <scope>NUCLEOTIDE SEQUENCE [LARGE SCALE GENOMIC DNA]</scope>
    <source>
        <strain evidence="2 3">AU-G6</strain>
    </source>
</reference>
<name>A0A263D5I2_9PSEU</name>
<evidence type="ECO:0000256" key="1">
    <source>
        <dbReference type="SAM" id="SignalP"/>
    </source>
</evidence>
<keyword evidence="3" id="KW-1185">Reference proteome</keyword>
<comment type="caution">
    <text evidence="2">The sequence shown here is derived from an EMBL/GenBank/DDBJ whole genome shotgun (WGS) entry which is preliminary data.</text>
</comment>
<keyword evidence="1" id="KW-0732">Signal</keyword>
<dbReference type="InParanoid" id="A0A263D5I2"/>
<dbReference type="EMBL" id="NKYE01000004">
    <property type="protein sequence ID" value="OZM73764.1"/>
    <property type="molecule type" value="Genomic_DNA"/>
</dbReference>
<evidence type="ECO:0000313" key="3">
    <source>
        <dbReference type="Proteomes" id="UP000242444"/>
    </source>
</evidence>
<sequence length="129" mass="13619">MMKGKIAATVFAGVTAALVTAVPASATDSGAFTSGVVAESASTSAPVGVLDRPCSNRKQKLYFMGERDANFGGSGIVTILNCHATKRNSGIDVARGPDPSCKKIPFGETREFEYNRLKGIAEYRAPKWC</sequence>